<feature type="transmembrane region" description="Helical" evidence="1">
    <location>
        <begin position="6"/>
        <end position="23"/>
    </location>
</feature>
<evidence type="ECO:0000256" key="1">
    <source>
        <dbReference type="SAM" id="Phobius"/>
    </source>
</evidence>
<organism evidence="3 4">
    <name type="scientific">Tegillarca granosa</name>
    <name type="common">Malaysian cockle</name>
    <name type="synonym">Anadara granosa</name>
    <dbReference type="NCBI Taxonomy" id="220873"/>
    <lineage>
        <taxon>Eukaryota</taxon>
        <taxon>Metazoa</taxon>
        <taxon>Spiralia</taxon>
        <taxon>Lophotrochozoa</taxon>
        <taxon>Mollusca</taxon>
        <taxon>Bivalvia</taxon>
        <taxon>Autobranchia</taxon>
        <taxon>Pteriomorphia</taxon>
        <taxon>Arcoida</taxon>
        <taxon>Arcoidea</taxon>
        <taxon>Arcidae</taxon>
        <taxon>Tegillarca</taxon>
    </lineage>
</organism>
<name>A0ABQ9E848_TEGGR</name>
<dbReference type="Proteomes" id="UP001217089">
    <property type="component" value="Unassembled WGS sequence"/>
</dbReference>
<comment type="caution">
    <text evidence="3">The sequence shown here is derived from an EMBL/GenBank/DDBJ whole genome shotgun (WGS) entry which is preliminary data.</text>
</comment>
<dbReference type="InterPro" id="IPR000073">
    <property type="entry name" value="AB_hydrolase_1"/>
</dbReference>
<keyword evidence="1" id="KW-1133">Transmembrane helix</keyword>
<evidence type="ECO:0000259" key="2">
    <source>
        <dbReference type="Pfam" id="PF00561"/>
    </source>
</evidence>
<accession>A0ABQ9E848</accession>
<feature type="domain" description="AB hydrolase-1" evidence="2">
    <location>
        <begin position="62"/>
        <end position="162"/>
    </location>
</feature>
<evidence type="ECO:0000313" key="4">
    <source>
        <dbReference type="Proteomes" id="UP001217089"/>
    </source>
</evidence>
<proteinExistence type="predicted"/>
<dbReference type="SUPFAM" id="SSF53474">
    <property type="entry name" value="alpha/beta-Hydrolases"/>
    <property type="match status" value="1"/>
</dbReference>
<keyword evidence="4" id="KW-1185">Reference proteome</keyword>
<sequence length="214" mass="24275">MNTYIGGFAVIFLGIILGVIYYPNPPLTANLKKWMKKGKYLTYKNFDIFYIDEKGNNPEGGAVICIHGFPTSSYDFSKILDGLKTKFDRIILFDMLGFGFTDKPSDHTYSIMEQADIAEVILEEVGVKQVHVLSHDYGDTVALELLARYNSHGGKDPEKIKMRSLCLTNGGVFPETNFPRPSQKLLAIPYLGSLISKLFFYRAFRRGTYDIWTK</sequence>
<keyword evidence="1" id="KW-0812">Transmembrane</keyword>
<dbReference type="InterPro" id="IPR050266">
    <property type="entry name" value="AB_hydrolase_sf"/>
</dbReference>
<dbReference type="PANTHER" id="PTHR43798:SF33">
    <property type="entry name" value="HYDROLASE, PUTATIVE (AFU_ORTHOLOGUE AFUA_2G14860)-RELATED"/>
    <property type="match status" value="1"/>
</dbReference>
<keyword evidence="1" id="KW-0472">Membrane</keyword>
<dbReference type="Pfam" id="PF00561">
    <property type="entry name" value="Abhydrolase_1"/>
    <property type="match status" value="1"/>
</dbReference>
<dbReference type="EMBL" id="JARBDR010000918">
    <property type="protein sequence ID" value="KAJ8301524.1"/>
    <property type="molecule type" value="Genomic_DNA"/>
</dbReference>
<gene>
    <name evidence="3" type="ORF">KUTeg_020511</name>
</gene>
<protein>
    <recommendedName>
        <fullName evidence="2">AB hydrolase-1 domain-containing protein</fullName>
    </recommendedName>
</protein>
<reference evidence="3 4" key="1">
    <citation type="submission" date="2022-12" db="EMBL/GenBank/DDBJ databases">
        <title>Chromosome-level genome of Tegillarca granosa.</title>
        <authorList>
            <person name="Kim J."/>
        </authorList>
    </citation>
    <scope>NUCLEOTIDE SEQUENCE [LARGE SCALE GENOMIC DNA]</scope>
    <source>
        <strain evidence="3">Teg-2019</strain>
        <tissue evidence="3">Adductor muscle</tissue>
    </source>
</reference>
<dbReference type="Gene3D" id="3.40.50.1820">
    <property type="entry name" value="alpha/beta hydrolase"/>
    <property type="match status" value="1"/>
</dbReference>
<dbReference type="PANTHER" id="PTHR43798">
    <property type="entry name" value="MONOACYLGLYCEROL LIPASE"/>
    <property type="match status" value="1"/>
</dbReference>
<evidence type="ECO:0000313" key="3">
    <source>
        <dbReference type="EMBL" id="KAJ8301524.1"/>
    </source>
</evidence>
<dbReference type="InterPro" id="IPR029058">
    <property type="entry name" value="AB_hydrolase_fold"/>
</dbReference>